<dbReference type="Gene3D" id="3.30.420.10">
    <property type="entry name" value="Ribonuclease H-like superfamily/Ribonuclease H"/>
    <property type="match status" value="1"/>
</dbReference>
<evidence type="ECO:0000259" key="1">
    <source>
        <dbReference type="PROSITE" id="PS50994"/>
    </source>
</evidence>
<organism evidence="3 6">
    <name type="scientific">Puniceicoccus vermicola</name>
    <dbReference type="NCBI Taxonomy" id="388746"/>
    <lineage>
        <taxon>Bacteria</taxon>
        <taxon>Pseudomonadati</taxon>
        <taxon>Verrucomicrobiota</taxon>
        <taxon>Opitutia</taxon>
        <taxon>Puniceicoccales</taxon>
        <taxon>Puniceicoccaceae</taxon>
        <taxon>Puniceicoccus</taxon>
    </lineage>
</organism>
<dbReference type="PANTHER" id="PTHR47515:SF2">
    <property type="entry name" value="INTEGRASE CORE DOMAIN PROTEIN"/>
    <property type="match status" value="1"/>
</dbReference>
<dbReference type="InterPro" id="IPR036397">
    <property type="entry name" value="RNaseH_sf"/>
</dbReference>
<dbReference type="EMBL" id="JACHVA010000110">
    <property type="protein sequence ID" value="MBC2602965.1"/>
    <property type="molecule type" value="Genomic_DNA"/>
</dbReference>
<dbReference type="Proteomes" id="UP000525652">
    <property type="component" value="Unassembled WGS sequence"/>
</dbReference>
<sequence>MCDRYSRYVIGCKCQPNQQFKGTLRSCKKLMRYHGLPEVIRVDNGSPFASGSLGRLLRLSVWWIEQGIRVEFTTPGSPQENGWHERTHLDLEAEAVRPPPANMRAQQKRFDRWRHEYNHDRPHEALDMLFPGEVYRPSSRRLGETDKIRYPEDYTVRQVSESGHFLIGGRSTSVWARSTTDAG</sequence>
<dbReference type="RefSeq" id="WP_185691750.1">
    <property type="nucleotide sequence ID" value="NZ_JACHVA010000044.1"/>
</dbReference>
<evidence type="ECO:0000313" key="6">
    <source>
        <dbReference type="Proteomes" id="UP000525652"/>
    </source>
</evidence>
<feature type="domain" description="Integrase catalytic" evidence="1">
    <location>
        <begin position="1"/>
        <end position="139"/>
    </location>
</feature>
<dbReference type="PANTHER" id="PTHR47515">
    <property type="entry name" value="LOW CALCIUM RESPONSE LOCUS PROTEIN T"/>
    <property type="match status" value="1"/>
</dbReference>
<evidence type="ECO:0000313" key="5">
    <source>
        <dbReference type="EMBL" id="MBC2603195.1"/>
    </source>
</evidence>
<dbReference type="InterPro" id="IPR012337">
    <property type="entry name" value="RNaseH-like_sf"/>
</dbReference>
<dbReference type="Pfam" id="PF13683">
    <property type="entry name" value="rve_3"/>
    <property type="match status" value="1"/>
</dbReference>
<dbReference type="SUPFAM" id="SSF53098">
    <property type="entry name" value="Ribonuclease H-like"/>
    <property type="match status" value="1"/>
</dbReference>
<evidence type="ECO:0000313" key="4">
    <source>
        <dbReference type="EMBL" id="MBC2603170.1"/>
    </source>
</evidence>
<proteinExistence type="predicted"/>
<dbReference type="EMBL" id="JACHVA010000124">
    <property type="protein sequence ID" value="MBC2603195.1"/>
    <property type="molecule type" value="Genomic_DNA"/>
</dbReference>
<protein>
    <submittedName>
        <fullName evidence="3">Transposase</fullName>
    </submittedName>
</protein>
<dbReference type="GO" id="GO:0003676">
    <property type="term" value="F:nucleic acid binding"/>
    <property type="evidence" value="ECO:0007669"/>
    <property type="project" value="InterPro"/>
</dbReference>
<accession>A0A7X1AZQ9</accession>
<evidence type="ECO:0000313" key="3">
    <source>
        <dbReference type="EMBL" id="MBC2602965.1"/>
    </source>
</evidence>
<comment type="caution">
    <text evidence="3">The sequence shown here is derived from an EMBL/GenBank/DDBJ whole genome shotgun (WGS) entry which is preliminary data.</text>
</comment>
<gene>
    <name evidence="2" type="ORF">H5P30_04430</name>
    <name evidence="3" type="ORF">H5P30_14370</name>
    <name evidence="4" type="ORF">H5P30_15415</name>
    <name evidence="5" type="ORF">H5P30_15540</name>
</gene>
<evidence type="ECO:0000313" key="2">
    <source>
        <dbReference type="EMBL" id="MBC2601022.1"/>
    </source>
</evidence>
<dbReference type="InterPro" id="IPR001584">
    <property type="entry name" value="Integrase_cat-core"/>
</dbReference>
<reference evidence="3 6" key="1">
    <citation type="submission" date="2020-07" db="EMBL/GenBank/DDBJ databases">
        <authorList>
            <person name="Feng X."/>
        </authorList>
    </citation>
    <scope>NUCLEOTIDE SEQUENCE [LARGE SCALE GENOMIC DNA]</scope>
    <source>
        <strain evidence="3 6">JCM14086</strain>
    </source>
</reference>
<dbReference type="PROSITE" id="PS50994">
    <property type="entry name" value="INTEGRASE"/>
    <property type="match status" value="1"/>
</dbReference>
<dbReference type="GO" id="GO:0015074">
    <property type="term" value="P:DNA integration"/>
    <property type="evidence" value="ECO:0007669"/>
    <property type="project" value="InterPro"/>
</dbReference>
<dbReference type="EMBL" id="JACHVA010000044">
    <property type="protein sequence ID" value="MBC2601022.1"/>
    <property type="molecule type" value="Genomic_DNA"/>
</dbReference>
<keyword evidence="6" id="KW-1185">Reference proteome</keyword>
<name>A0A7X1AZQ9_9BACT</name>
<dbReference type="AlphaFoldDB" id="A0A7X1AZQ9"/>
<dbReference type="EMBL" id="JACHVA010000123">
    <property type="protein sequence ID" value="MBC2603170.1"/>
    <property type="molecule type" value="Genomic_DNA"/>
</dbReference>